<dbReference type="InterPro" id="IPR051814">
    <property type="entry name" value="NAD(P)H-dep_FMN_reductase"/>
</dbReference>
<dbReference type="Proteomes" id="UP001501455">
    <property type="component" value="Unassembled WGS sequence"/>
</dbReference>
<feature type="compositionally biased region" description="Low complexity" evidence="4">
    <location>
        <begin position="182"/>
        <end position="194"/>
    </location>
</feature>
<protein>
    <recommendedName>
        <fullName evidence="5">NADPH-dependent FMN reductase-like domain-containing protein</fullName>
    </recommendedName>
</protein>
<dbReference type="NCBIfam" id="TIGR04037">
    <property type="entry name" value="LLM_duo_CE1759"/>
    <property type="match status" value="1"/>
</dbReference>
<proteinExistence type="predicted"/>
<dbReference type="Gene3D" id="3.40.50.360">
    <property type="match status" value="1"/>
</dbReference>
<organism evidence="6 7">
    <name type="scientific">Streptomyces prasinosporus</name>
    <dbReference type="NCBI Taxonomy" id="68256"/>
    <lineage>
        <taxon>Bacteria</taxon>
        <taxon>Bacillati</taxon>
        <taxon>Actinomycetota</taxon>
        <taxon>Actinomycetes</taxon>
        <taxon>Kitasatosporales</taxon>
        <taxon>Streptomycetaceae</taxon>
        <taxon>Streptomyces</taxon>
        <taxon>Streptomyces albogriseolus group</taxon>
    </lineage>
</organism>
<evidence type="ECO:0000313" key="7">
    <source>
        <dbReference type="Proteomes" id="UP001501455"/>
    </source>
</evidence>
<dbReference type="SUPFAM" id="SSF52218">
    <property type="entry name" value="Flavoproteins"/>
    <property type="match status" value="1"/>
</dbReference>
<evidence type="ECO:0000256" key="3">
    <source>
        <dbReference type="ARBA" id="ARBA00023002"/>
    </source>
</evidence>
<dbReference type="PANTHER" id="PTHR43408">
    <property type="entry name" value="FMN REDUCTASE (NADPH)"/>
    <property type="match status" value="1"/>
</dbReference>
<evidence type="ECO:0000256" key="4">
    <source>
        <dbReference type="SAM" id="MobiDB-lite"/>
    </source>
</evidence>
<gene>
    <name evidence="6" type="ORF">GCM10019016_033570</name>
</gene>
<keyword evidence="7" id="KW-1185">Reference proteome</keyword>
<comment type="caution">
    <text evidence="6">The sequence shown here is derived from an EMBL/GenBank/DDBJ whole genome shotgun (WGS) entry which is preliminary data.</text>
</comment>
<keyword evidence="1" id="KW-0285">Flavoprotein</keyword>
<name>A0ABP6TQ87_9ACTN</name>
<keyword evidence="3" id="KW-0560">Oxidoreductase</keyword>
<evidence type="ECO:0000313" key="6">
    <source>
        <dbReference type="EMBL" id="GAA3496256.1"/>
    </source>
</evidence>
<dbReference type="Pfam" id="PF03358">
    <property type="entry name" value="FMN_red"/>
    <property type="match status" value="1"/>
</dbReference>
<dbReference type="InterPro" id="IPR029039">
    <property type="entry name" value="Flavoprotein-like_sf"/>
</dbReference>
<dbReference type="InterPro" id="IPR023932">
    <property type="entry name" value="CE1759_FMN_reduct"/>
</dbReference>
<feature type="compositionally biased region" description="Gly residues" evidence="4">
    <location>
        <begin position="263"/>
        <end position="280"/>
    </location>
</feature>
<feature type="compositionally biased region" description="Gly residues" evidence="4">
    <location>
        <begin position="210"/>
        <end position="224"/>
    </location>
</feature>
<evidence type="ECO:0000256" key="2">
    <source>
        <dbReference type="ARBA" id="ARBA00022643"/>
    </source>
</evidence>
<feature type="compositionally biased region" description="Pro residues" evidence="4">
    <location>
        <begin position="195"/>
        <end position="209"/>
    </location>
</feature>
<reference evidence="7" key="1">
    <citation type="journal article" date="2019" name="Int. J. Syst. Evol. Microbiol.">
        <title>The Global Catalogue of Microorganisms (GCM) 10K type strain sequencing project: providing services to taxonomists for standard genome sequencing and annotation.</title>
        <authorList>
            <consortium name="The Broad Institute Genomics Platform"/>
            <consortium name="The Broad Institute Genome Sequencing Center for Infectious Disease"/>
            <person name="Wu L."/>
            <person name="Ma J."/>
        </authorList>
    </citation>
    <scope>NUCLEOTIDE SEQUENCE [LARGE SCALE GENOMIC DNA]</scope>
    <source>
        <strain evidence="7">JCM 4816</strain>
    </source>
</reference>
<accession>A0ABP6TQ87</accession>
<keyword evidence="2" id="KW-0288">FMN</keyword>
<dbReference type="PANTHER" id="PTHR43408:SF2">
    <property type="entry name" value="FMN REDUCTASE (NADPH)"/>
    <property type="match status" value="1"/>
</dbReference>
<feature type="compositionally biased region" description="Gly residues" evidence="4">
    <location>
        <begin position="321"/>
        <end position="337"/>
    </location>
</feature>
<feature type="compositionally biased region" description="Gly residues" evidence="4">
    <location>
        <begin position="290"/>
        <end position="307"/>
    </location>
</feature>
<feature type="region of interest" description="Disordered" evidence="4">
    <location>
        <begin position="182"/>
        <end position="464"/>
    </location>
</feature>
<feature type="compositionally biased region" description="Low complexity" evidence="4">
    <location>
        <begin position="432"/>
        <end position="443"/>
    </location>
</feature>
<feature type="compositionally biased region" description="Low complexity" evidence="4">
    <location>
        <begin position="394"/>
        <end position="423"/>
    </location>
</feature>
<sequence length="478" mass="44854">MRIVVVSAGLSVPSSTRLLGDRLASAAAASAGADPAGVRVVELRDLAVQIAHTFTNGFPGPALSEAFDAVSGADGLIVVTPVFSASYSGLFKSFFDALSSTDPEALTGTPVLIAATGGSARHSLVLDHALRPLFSYLRAVVVPTGVYAASEDWGAEGLNARIGRAAGELAALAAGAGADPALRQAPTSVRGPGPDGRPSPGPTAVPVPGGPGSLQGGLAGGGLGRDGHPSPGVAAVPGGRGSAEGGLAGSGLGRDGRLSPGAVAGGRGSVEGGVAGSGLGRDGRLSPGAVAGGRGSVQGGPVGGGPGRDGHPSPGVAAVPGGRGSVQGGPAGGGPGRDGCLSPGAVAVPGGRGSVQGGPVGRGPNAPSGGEPSTATGTSADGAEPRMAASGAQGTAPRDGAAPGGRASSPGSPAGSGTAAPNGQPSPGPGAAPGRGTAPQPGAADRRAAPVGAPLPKKDTFENVTPFAERLAALRPGG</sequence>
<feature type="domain" description="NADPH-dependent FMN reductase-like" evidence="5">
    <location>
        <begin position="1"/>
        <end position="153"/>
    </location>
</feature>
<dbReference type="EMBL" id="BAAAXF010000023">
    <property type="protein sequence ID" value="GAA3496256.1"/>
    <property type="molecule type" value="Genomic_DNA"/>
</dbReference>
<evidence type="ECO:0000256" key="1">
    <source>
        <dbReference type="ARBA" id="ARBA00022630"/>
    </source>
</evidence>
<dbReference type="InterPro" id="IPR005025">
    <property type="entry name" value="FMN_Rdtase-like_dom"/>
</dbReference>
<feature type="compositionally biased region" description="Gly residues" evidence="4">
    <location>
        <begin position="350"/>
        <end position="361"/>
    </location>
</feature>
<evidence type="ECO:0000259" key="5">
    <source>
        <dbReference type="Pfam" id="PF03358"/>
    </source>
</evidence>
<feature type="compositionally biased region" description="Gly residues" evidence="4">
    <location>
        <begin position="238"/>
        <end position="253"/>
    </location>
</feature>